<evidence type="ECO:0000256" key="8">
    <source>
        <dbReference type="ARBA" id="ARBA00022932"/>
    </source>
</evidence>
<keyword evidence="8" id="KW-0548">Nucleotidyltransferase</keyword>
<comment type="caution">
    <text evidence="11">The sequence shown here is derived from an EMBL/GenBank/DDBJ whole genome shotgun (WGS) entry which is preliminary data.</text>
</comment>
<keyword evidence="12" id="KW-1185">Reference proteome</keyword>
<evidence type="ECO:0000313" key="11">
    <source>
        <dbReference type="EMBL" id="GBM03388.1"/>
    </source>
</evidence>
<evidence type="ECO:0000259" key="10">
    <source>
        <dbReference type="PROSITE" id="PS50994"/>
    </source>
</evidence>
<keyword evidence="6" id="KW-0229">DNA integration</keyword>
<evidence type="ECO:0000256" key="5">
    <source>
        <dbReference type="ARBA" id="ARBA00022842"/>
    </source>
</evidence>
<dbReference type="GO" id="GO:0016787">
    <property type="term" value="F:hydrolase activity"/>
    <property type="evidence" value="ECO:0007669"/>
    <property type="project" value="UniProtKB-KW"/>
</dbReference>
<sequence length="127" mass="14845">MKHRTRFVNIKLAPKDSLARKSSAFFRIMGREFRGLRFQKNLENMGIKVEFTNVHTPNENGVEERYNYATCDGIKALNSSGLPQIFWGEDLPKYTYCWNRSVHSDFKKTPFELYGGFKPSVTRLKPF</sequence>
<dbReference type="Gene3D" id="3.30.420.10">
    <property type="entry name" value="Ribonuclease H-like superfamily/Ribonuclease H"/>
    <property type="match status" value="1"/>
</dbReference>
<keyword evidence="4" id="KW-0378">Hydrolase</keyword>
<dbReference type="GO" id="GO:0015074">
    <property type="term" value="P:DNA integration"/>
    <property type="evidence" value="ECO:0007669"/>
    <property type="project" value="UniProtKB-KW"/>
</dbReference>
<dbReference type="GO" id="GO:0004519">
    <property type="term" value="F:endonuclease activity"/>
    <property type="evidence" value="ECO:0007669"/>
    <property type="project" value="UniProtKB-KW"/>
</dbReference>
<dbReference type="EMBL" id="BGPR01000190">
    <property type="protein sequence ID" value="GBM03388.1"/>
    <property type="molecule type" value="Genomic_DNA"/>
</dbReference>
<dbReference type="Proteomes" id="UP000499080">
    <property type="component" value="Unassembled WGS sequence"/>
</dbReference>
<evidence type="ECO:0000256" key="6">
    <source>
        <dbReference type="ARBA" id="ARBA00022908"/>
    </source>
</evidence>
<protein>
    <recommendedName>
        <fullName evidence="10">Integrase catalytic domain-containing protein</fullName>
    </recommendedName>
</protein>
<dbReference type="GO" id="GO:0003887">
    <property type="term" value="F:DNA-directed DNA polymerase activity"/>
    <property type="evidence" value="ECO:0007669"/>
    <property type="project" value="UniProtKB-KW"/>
</dbReference>
<evidence type="ECO:0000256" key="3">
    <source>
        <dbReference type="ARBA" id="ARBA00022759"/>
    </source>
</evidence>
<keyword evidence="8" id="KW-0239">DNA-directed DNA polymerase</keyword>
<keyword evidence="1" id="KW-0540">Nuclease</keyword>
<name>A0A4Y2CI05_ARAVE</name>
<keyword evidence="9" id="KW-0233">DNA recombination</keyword>
<evidence type="ECO:0000256" key="7">
    <source>
        <dbReference type="ARBA" id="ARBA00022918"/>
    </source>
</evidence>
<dbReference type="InterPro" id="IPR012337">
    <property type="entry name" value="RNaseH-like_sf"/>
</dbReference>
<dbReference type="SUPFAM" id="SSF53098">
    <property type="entry name" value="Ribonuclease H-like"/>
    <property type="match status" value="1"/>
</dbReference>
<feature type="domain" description="Integrase catalytic" evidence="10">
    <location>
        <begin position="1"/>
        <end position="118"/>
    </location>
</feature>
<dbReference type="InterPro" id="IPR036397">
    <property type="entry name" value="RNaseH_sf"/>
</dbReference>
<keyword evidence="3" id="KW-0255">Endonuclease</keyword>
<dbReference type="PANTHER" id="PTHR42648">
    <property type="entry name" value="TRANSPOSASE, PUTATIVE-RELATED"/>
    <property type="match status" value="1"/>
</dbReference>
<organism evidence="11 12">
    <name type="scientific">Araneus ventricosus</name>
    <name type="common">Orbweaver spider</name>
    <name type="synonym">Epeira ventricosa</name>
    <dbReference type="NCBI Taxonomy" id="182803"/>
    <lineage>
        <taxon>Eukaryota</taxon>
        <taxon>Metazoa</taxon>
        <taxon>Ecdysozoa</taxon>
        <taxon>Arthropoda</taxon>
        <taxon>Chelicerata</taxon>
        <taxon>Arachnida</taxon>
        <taxon>Araneae</taxon>
        <taxon>Araneomorphae</taxon>
        <taxon>Entelegynae</taxon>
        <taxon>Araneoidea</taxon>
        <taxon>Araneidae</taxon>
        <taxon>Araneus</taxon>
    </lineage>
</organism>
<evidence type="ECO:0000256" key="2">
    <source>
        <dbReference type="ARBA" id="ARBA00022723"/>
    </source>
</evidence>
<dbReference type="PANTHER" id="PTHR42648:SF11">
    <property type="entry name" value="TRANSPOSON TY4-P GAG-POL POLYPROTEIN"/>
    <property type="match status" value="1"/>
</dbReference>
<proteinExistence type="predicted"/>
<dbReference type="GO" id="GO:0006310">
    <property type="term" value="P:DNA recombination"/>
    <property type="evidence" value="ECO:0007669"/>
    <property type="project" value="UniProtKB-KW"/>
</dbReference>
<dbReference type="OrthoDB" id="94404at2759"/>
<keyword evidence="8" id="KW-0808">Transferase</keyword>
<evidence type="ECO:0000256" key="4">
    <source>
        <dbReference type="ARBA" id="ARBA00022801"/>
    </source>
</evidence>
<dbReference type="GO" id="GO:0003676">
    <property type="term" value="F:nucleic acid binding"/>
    <property type="evidence" value="ECO:0007669"/>
    <property type="project" value="InterPro"/>
</dbReference>
<keyword evidence="2" id="KW-0479">Metal-binding</keyword>
<dbReference type="InterPro" id="IPR001584">
    <property type="entry name" value="Integrase_cat-core"/>
</dbReference>
<evidence type="ECO:0000256" key="1">
    <source>
        <dbReference type="ARBA" id="ARBA00022722"/>
    </source>
</evidence>
<dbReference type="InterPro" id="IPR039537">
    <property type="entry name" value="Retrotran_Ty1/copia-like"/>
</dbReference>
<dbReference type="PROSITE" id="PS50994">
    <property type="entry name" value="INTEGRASE"/>
    <property type="match status" value="1"/>
</dbReference>
<keyword evidence="7" id="KW-0695">RNA-directed DNA polymerase</keyword>
<dbReference type="AlphaFoldDB" id="A0A4Y2CI05"/>
<accession>A0A4Y2CI05</accession>
<gene>
    <name evidence="11" type="ORF">AVEN_256927_1</name>
</gene>
<dbReference type="GO" id="GO:0003964">
    <property type="term" value="F:RNA-directed DNA polymerase activity"/>
    <property type="evidence" value="ECO:0007669"/>
    <property type="project" value="UniProtKB-KW"/>
</dbReference>
<keyword evidence="5" id="KW-0460">Magnesium</keyword>
<dbReference type="GO" id="GO:0046872">
    <property type="term" value="F:metal ion binding"/>
    <property type="evidence" value="ECO:0007669"/>
    <property type="project" value="UniProtKB-KW"/>
</dbReference>
<reference evidence="11 12" key="1">
    <citation type="journal article" date="2019" name="Sci. Rep.">
        <title>Orb-weaving spider Araneus ventricosus genome elucidates the spidroin gene catalogue.</title>
        <authorList>
            <person name="Kono N."/>
            <person name="Nakamura H."/>
            <person name="Ohtoshi R."/>
            <person name="Moran D.A.P."/>
            <person name="Shinohara A."/>
            <person name="Yoshida Y."/>
            <person name="Fujiwara M."/>
            <person name="Mori M."/>
            <person name="Tomita M."/>
            <person name="Arakawa K."/>
        </authorList>
    </citation>
    <scope>NUCLEOTIDE SEQUENCE [LARGE SCALE GENOMIC DNA]</scope>
</reference>
<evidence type="ECO:0000313" key="12">
    <source>
        <dbReference type="Proteomes" id="UP000499080"/>
    </source>
</evidence>
<evidence type="ECO:0000256" key="9">
    <source>
        <dbReference type="ARBA" id="ARBA00023172"/>
    </source>
</evidence>